<gene>
    <name evidence="1" type="ORF">A3H75_00465</name>
</gene>
<organism evidence="1 2">
    <name type="scientific">Candidatus Uhrbacteria bacterium RIFCSPLOWO2_02_FULL_51_9</name>
    <dbReference type="NCBI Taxonomy" id="1802410"/>
    <lineage>
        <taxon>Bacteria</taxon>
        <taxon>Candidatus Uhriibacteriota</taxon>
    </lineage>
</organism>
<accession>A0A1F7VDR2</accession>
<reference evidence="1 2" key="1">
    <citation type="journal article" date="2016" name="Nat. Commun.">
        <title>Thousands of microbial genomes shed light on interconnected biogeochemical processes in an aquifer system.</title>
        <authorList>
            <person name="Anantharaman K."/>
            <person name="Brown C.T."/>
            <person name="Hug L.A."/>
            <person name="Sharon I."/>
            <person name="Castelle C.J."/>
            <person name="Probst A.J."/>
            <person name="Thomas B.C."/>
            <person name="Singh A."/>
            <person name="Wilkins M.J."/>
            <person name="Karaoz U."/>
            <person name="Brodie E.L."/>
            <person name="Williams K.H."/>
            <person name="Hubbard S.S."/>
            <person name="Banfield J.F."/>
        </authorList>
    </citation>
    <scope>NUCLEOTIDE SEQUENCE [LARGE SCALE GENOMIC DNA]</scope>
</reference>
<evidence type="ECO:0000313" key="1">
    <source>
        <dbReference type="EMBL" id="OGL88700.1"/>
    </source>
</evidence>
<dbReference type="Proteomes" id="UP000176678">
    <property type="component" value="Unassembled WGS sequence"/>
</dbReference>
<dbReference type="Gene3D" id="3.30.420.10">
    <property type="entry name" value="Ribonuclease H-like superfamily/Ribonuclease H"/>
    <property type="match status" value="1"/>
</dbReference>
<evidence type="ECO:0000313" key="2">
    <source>
        <dbReference type="Proteomes" id="UP000176678"/>
    </source>
</evidence>
<dbReference type="AlphaFoldDB" id="A0A1F7VDR2"/>
<sequence>MFSDNVIFFDGEFTTLDPTTGRLLSLALVKPSGEYLYLELETGDAPVHPWTAEHVVPLLAASKVSDEEARKKIREFVGNGRPFLVAKTNQFDWVFLAKLIGIQKKDEGGDIFNWRPIDFTSILFGRGVDPSTPSMVLAKDMGVEIPENFREHHALSDAQLLRALYLKFATT</sequence>
<dbReference type="EMBL" id="MGES01000031">
    <property type="protein sequence ID" value="OGL88700.1"/>
    <property type="molecule type" value="Genomic_DNA"/>
</dbReference>
<name>A0A1F7VDR2_9BACT</name>
<dbReference type="SUPFAM" id="SSF53098">
    <property type="entry name" value="Ribonuclease H-like"/>
    <property type="match status" value="1"/>
</dbReference>
<protein>
    <submittedName>
        <fullName evidence="1">Uncharacterized protein</fullName>
    </submittedName>
</protein>
<comment type="caution">
    <text evidence="1">The sequence shown here is derived from an EMBL/GenBank/DDBJ whole genome shotgun (WGS) entry which is preliminary data.</text>
</comment>
<dbReference type="InterPro" id="IPR012337">
    <property type="entry name" value="RNaseH-like_sf"/>
</dbReference>
<dbReference type="GO" id="GO:0003676">
    <property type="term" value="F:nucleic acid binding"/>
    <property type="evidence" value="ECO:0007669"/>
    <property type="project" value="InterPro"/>
</dbReference>
<proteinExistence type="predicted"/>
<dbReference type="STRING" id="1802410.A3H75_00465"/>
<dbReference type="InterPro" id="IPR036397">
    <property type="entry name" value="RNaseH_sf"/>
</dbReference>